<dbReference type="Pfam" id="PF04616">
    <property type="entry name" value="Glyco_hydro_43"/>
    <property type="match status" value="1"/>
</dbReference>
<evidence type="ECO:0000313" key="8">
    <source>
        <dbReference type="EMBL" id="KAB7360282.1"/>
    </source>
</evidence>
<dbReference type="InterPro" id="IPR006710">
    <property type="entry name" value="Glyco_hydro_43"/>
</dbReference>
<keyword evidence="4" id="KW-0326">Glycosidase</keyword>
<dbReference type="RefSeq" id="WP_011068664.1">
    <property type="nucleotide sequence ID" value="NZ_AP014658.1"/>
</dbReference>
<evidence type="ECO:0000313" key="14">
    <source>
        <dbReference type="Proteomes" id="UP000468842"/>
    </source>
</evidence>
<evidence type="ECO:0000313" key="6">
    <source>
        <dbReference type="EMBL" id="KAB7073875.1"/>
    </source>
</evidence>
<evidence type="ECO:0000313" key="11">
    <source>
        <dbReference type="Proteomes" id="UP000432196"/>
    </source>
</evidence>
<dbReference type="GO" id="GO:0004553">
    <property type="term" value="F:hydrolase activity, hydrolyzing O-glycosyl compounds"/>
    <property type="evidence" value="ECO:0007669"/>
    <property type="project" value="InterPro"/>
</dbReference>
<dbReference type="InterPro" id="IPR023296">
    <property type="entry name" value="Glyco_hydro_beta-prop_sf"/>
</dbReference>
<dbReference type="EMBL" id="WDWL01000004">
    <property type="protein sequence ID" value="KAB7073875.1"/>
    <property type="molecule type" value="Genomic_DNA"/>
</dbReference>
<evidence type="ECO:0000313" key="5">
    <source>
        <dbReference type="EMBL" id="KAB7057465.1"/>
    </source>
</evidence>
<evidence type="ECO:0000256" key="4">
    <source>
        <dbReference type="ARBA" id="ARBA00023295"/>
    </source>
</evidence>
<dbReference type="GO" id="GO:0005975">
    <property type="term" value="P:carbohydrate metabolic process"/>
    <property type="evidence" value="ECO:0007669"/>
    <property type="project" value="InterPro"/>
</dbReference>
<name>A0A0A1GR17_BIFLN</name>
<accession>A0A0A1GR17</accession>
<dbReference type="Proteomes" id="UP000460881">
    <property type="component" value="Unassembled WGS sequence"/>
</dbReference>
<keyword evidence="2" id="KW-0732">Signal</keyword>
<dbReference type="Proteomes" id="UP000467387">
    <property type="component" value="Unassembled WGS sequence"/>
</dbReference>
<dbReference type="EMBL" id="WDWU01000004">
    <property type="protein sequence ID" value="KAB7057465.1"/>
    <property type="molecule type" value="Genomic_DNA"/>
</dbReference>
<dbReference type="EMBL" id="WDQK01000009">
    <property type="protein sequence ID" value="KAB7395318.1"/>
    <property type="molecule type" value="Genomic_DNA"/>
</dbReference>
<evidence type="ECO:0000313" key="7">
    <source>
        <dbReference type="EMBL" id="KAB7337031.1"/>
    </source>
</evidence>
<keyword evidence="3 5" id="KW-0378">Hydrolase</keyword>
<dbReference type="Proteomes" id="UP000468842">
    <property type="component" value="Unassembled WGS sequence"/>
</dbReference>
<dbReference type="PANTHER" id="PTHR43817">
    <property type="entry name" value="GLYCOSYL HYDROLASE"/>
    <property type="match status" value="1"/>
</dbReference>
<evidence type="ECO:0000313" key="13">
    <source>
        <dbReference type="Proteomes" id="UP000467387"/>
    </source>
</evidence>
<evidence type="ECO:0000313" key="10">
    <source>
        <dbReference type="Proteomes" id="UP000430971"/>
    </source>
</evidence>
<evidence type="ECO:0000256" key="1">
    <source>
        <dbReference type="ARBA" id="ARBA00009865"/>
    </source>
</evidence>
<gene>
    <name evidence="9" type="ORF">GBB40_05270</name>
    <name evidence="8" type="ORF">GBB63_02260</name>
    <name evidence="7" type="ORF">GBB73_06925</name>
    <name evidence="6" type="ORF">GBI83_03535</name>
    <name evidence="5" type="ORF">GBI87_03280</name>
</gene>
<evidence type="ECO:0000256" key="2">
    <source>
        <dbReference type="ARBA" id="ARBA00022729"/>
    </source>
</evidence>
<evidence type="ECO:0000313" key="9">
    <source>
        <dbReference type="EMBL" id="KAB7395318.1"/>
    </source>
</evidence>
<organism evidence="8 12">
    <name type="scientific">Bifidobacterium longum</name>
    <dbReference type="NCBI Taxonomy" id="216816"/>
    <lineage>
        <taxon>Bacteria</taxon>
        <taxon>Bacillati</taxon>
        <taxon>Actinomycetota</taxon>
        <taxon>Actinomycetes</taxon>
        <taxon>Bifidobacteriales</taxon>
        <taxon>Bifidobacteriaceae</taxon>
        <taxon>Bifidobacterium</taxon>
    </lineage>
</organism>
<dbReference type="Gene3D" id="2.115.10.20">
    <property type="entry name" value="Glycosyl hydrolase domain, family 43"/>
    <property type="match status" value="2"/>
</dbReference>
<dbReference type="Proteomes" id="UP000430971">
    <property type="component" value="Unassembled WGS sequence"/>
</dbReference>
<comment type="similarity">
    <text evidence="1">Belongs to the glycosyl hydrolase 43 family.</text>
</comment>
<dbReference type="Proteomes" id="UP000432196">
    <property type="component" value="Unassembled WGS sequence"/>
</dbReference>
<sequence length="710" mass="77221">MSDSYSLLCYTRVPTSREEANNEDIAFSMHLALRSHLDGSWTPLNENYGIFFAAGVPIAAATPESRRACTAAARFKTDPYTTVRAASDAVAHGAAMPGVDIELKSLKDPHLFRLASGRFAVAATRTARGGGADGSERSAFLLATSRDLTSYDQRGLVLLGPTSGVHRPTVIYNDAERRYVIRWHDDDGHAMRAVCADIIAAVGTTLPAEPDDTAEPIAASNANDVNATSVRRDYGIADAVPGNEIDITEQEAATLIARFGRVYNTGVTVPSMTVSADLYDGEARDLIGSLGRTTAKLQYSDGSTAMRAVDWDAAQLAALADDAAAGRLKPGERRTVRGRIRQTDYPVPFAVERADPSVFAWNYNGEQLFMFIATDDTDGNCVDPNGGRTHMPLRVATSIADLSDAAGGRDREIDLLTRGDRNSEGRAMTGCFWAPELHVIGGKLSVLFMPCFDGPAADPDGTANDRAGKPDMWTGRCHIMQLRQDADGRDLDPRDPANWTVPEPILGPGERILNPVQRISLDMTVIVDSGRWYYAWQQVGSVWIAPFDPGRPTRLTGEPTQIVVPEFAWDNMIAEGPNAFVHEGKIFLIYSGSLVGIDYTTGLVTAPAGVRADLTDPATWTKLDYPLQKSGMYNGEWQLGTGHGMWSHDEGGNLIYVFHNAEYDNGRYGGRDAQVRRVHWSGEGMPILDMQRDEELNPAYAGVTMEIAVR</sequence>
<evidence type="ECO:0000256" key="3">
    <source>
        <dbReference type="ARBA" id="ARBA00022801"/>
    </source>
</evidence>
<dbReference type="SUPFAM" id="SSF75005">
    <property type="entry name" value="Arabinanase/levansucrase/invertase"/>
    <property type="match status" value="1"/>
</dbReference>
<dbReference type="AlphaFoldDB" id="A0A0A1GR17"/>
<comment type="caution">
    <text evidence="8">The sequence shown here is derived from an EMBL/GenBank/DDBJ whole genome shotgun (WGS) entry which is preliminary data.</text>
</comment>
<reference evidence="10 11" key="1">
    <citation type="journal article" date="2019" name="Nat. Med.">
        <title>A library of human gut bacterial isolates paired with longitudinal multiomics data enables mechanistic microbiome research.</title>
        <authorList>
            <person name="Poyet M."/>
            <person name="Groussin M."/>
            <person name="Gibbons S.M."/>
            <person name="Avila-Pacheco J."/>
            <person name="Jiang X."/>
            <person name="Kearney S.M."/>
            <person name="Perrotta A.R."/>
            <person name="Berdy B."/>
            <person name="Zhao S."/>
            <person name="Lieberman T.D."/>
            <person name="Swanson P.K."/>
            <person name="Smith M."/>
            <person name="Roesemann S."/>
            <person name="Alexander J.E."/>
            <person name="Rich S.A."/>
            <person name="Livny J."/>
            <person name="Vlamakis H."/>
            <person name="Clish C."/>
            <person name="Bullock K."/>
            <person name="Deik A."/>
            <person name="Scott J."/>
            <person name="Pierce K.A."/>
            <person name="Xavier R.J."/>
            <person name="Alm E.J."/>
        </authorList>
    </citation>
    <scope>NUCLEOTIDE SEQUENCE [LARGE SCALE GENOMIC DNA]</scope>
    <source>
        <strain evidence="6 11">BIOML-A201</strain>
        <strain evidence="5 13">BIOML-A210</strain>
        <strain evidence="9 14">BIOML-A37</strain>
        <strain evidence="8 12">BIOML-A55</strain>
        <strain evidence="7 10">BIOML-A65</strain>
    </source>
</reference>
<proteinExistence type="inferred from homology"/>
<protein>
    <submittedName>
        <fullName evidence="8">Family 43 glycosylhydrolase</fullName>
    </submittedName>
</protein>
<dbReference type="EMBL" id="WDRC01000004">
    <property type="protein sequence ID" value="KAB7360282.1"/>
    <property type="molecule type" value="Genomic_DNA"/>
</dbReference>
<dbReference type="EMBL" id="WDRM01000015">
    <property type="protein sequence ID" value="KAB7337031.1"/>
    <property type="molecule type" value="Genomic_DNA"/>
</dbReference>
<evidence type="ECO:0000313" key="12">
    <source>
        <dbReference type="Proteomes" id="UP000460881"/>
    </source>
</evidence>
<dbReference type="PANTHER" id="PTHR43817:SF1">
    <property type="entry name" value="HYDROLASE, FAMILY 43, PUTATIVE (AFU_ORTHOLOGUE AFUA_3G01660)-RELATED"/>
    <property type="match status" value="1"/>
</dbReference>